<sequence length="138" mass="15795">MNGKSQTGVRSLRNPDHWMVLPWSPTANVHDLVAHFMRFAPYRDAGDLEHLAYYEAYVAALETAYGRGPEAYWSVVAESWYHELHGSLLDCLEQYRLRCKETENDAEPGRAARRAASPRYSEELPGASTTAHRRRTTR</sequence>
<dbReference type="Proteomes" id="UP001596512">
    <property type="component" value="Unassembled WGS sequence"/>
</dbReference>
<dbReference type="EMBL" id="JBHTEY010000004">
    <property type="protein sequence ID" value="MFC7613231.1"/>
    <property type="molecule type" value="Genomic_DNA"/>
</dbReference>
<keyword evidence="3" id="KW-1185">Reference proteome</keyword>
<reference evidence="3" key="1">
    <citation type="journal article" date="2019" name="Int. J. Syst. Evol. Microbiol.">
        <title>The Global Catalogue of Microorganisms (GCM) 10K type strain sequencing project: providing services to taxonomists for standard genome sequencing and annotation.</title>
        <authorList>
            <consortium name="The Broad Institute Genomics Platform"/>
            <consortium name="The Broad Institute Genome Sequencing Center for Infectious Disease"/>
            <person name="Wu L."/>
            <person name="Ma J."/>
        </authorList>
    </citation>
    <scope>NUCLEOTIDE SEQUENCE [LARGE SCALE GENOMIC DNA]</scope>
    <source>
        <strain evidence="3">JCM 17695</strain>
    </source>
</reference>
<accession>A0ABW2TIA2</accession>
<comment type="caution">
    <text evidence="2">The sequence shown here is derived from an EMBL/GenBank/DDBJ whole genome shotgun (WGS) entry which is preliminary data.</text>
</comment>
<evidence type="ECO:0000313" key="2">
    <source>
        <dbReference type="EMBL" id="MFC7613231.1"/>
    </source>
</evidence>
<evidence type="ECO:0000313" key="3">
    <source>
        <dbReference type="Proteomes" id="UP001596512"/>
    </source>
</evidence>
<organism evidence="2 3">
    <name type="scientific">Actinokineospora soli</name>
    <dbReference type="NCBI Taxonomy" id="1048753"/>
    <lineage>
        <taxon>Bacteria</taxon>
        <taxon>Bacillati</taxon>
        <taxon>Actinomycetota</taxon>
        <taxon>Actinomycetes</taxon>
        <taxon>Pseudonocardiales</taxon>
        <taxon>Pseudonocardiaceae</taxon>
        <taxon>Actinokineospora</taxon>
    </lineage>
</organism>
<proteinExistence type="predicted"/>
<evidence type="ECO:0000256" key="1">
    <source>
        <dbReference type="SAM" id="MobiDB-lite"/>
    </source>
</evidence>
<protein>
    <submittedName>
        <fullName evidence="2">Uncharacterized protein</fullName>
    </submittedName>
</protein>
<feature type="region of interest" description="Disordered" evidence="1">
    <location>
        <begin position="102"/>
        <end position="138"/>
    </location>
</feature>
<gene>
    <name evidence="2" type="ORF">ACFQV2_06025</name>
</gene>
<name>A0ABW2TIA2_9PSEU</name>